<accession>A0A8B4Q607</accession>
<protein>
    <recommendedName>
        <fullName evidence="6">tRNA_anti-like</fullName>
    </recommendedName>
</protein>
<name>A0A8B4Q607_9BACL</name>
<evidence type="ECO:0000313" key="4">
    <source>
        <dbReference type="Proteomes" id="UP000254330"/>
    </source>
</evidence>
<proteinExistence type="predicted"/>
<dbReference type="EMBL" id="UGNP01000001">
    <property type="protein sequence ID" value="STX08739.1"/>
    <property type="molecule type" value="Genomic_DNA"/>
</dbReference>
<gene>
    <name evidence="3" type="ORF">DFR61_11529</name>
    <name evidence="2" type="ORF">NCTC10597_00405</name>
</gene>
<dbReference type="PROSITE" id="PS51257">
    <property type="entry name" value="PROKAR_LIPOPROTEIN"/>
    <property type="match status" value="1"/>
</dbReference>
<reference evidence="2 4" key="1">
    <citation type="submission" date="2018-06" db="EMBL/GenBank/DDBJ databases">
        <authorList>
            <consortium name="Pathogen Informatics"/>
            <person name="Doyle S."/>
        </authorList>
    </citation>
    <scope>NUCLEOTIDE SEQUENCE [LARGE SCALE GENOMIC DNA]</scope>
    <source>
        <strain evidence="2 4">NCTC10597</strain>
    </source>
</reference>
<organism evidence="2 4">
    <name type="scientific">Kurthia zopfii</name>
    <dbReference type="NCBI Taxonomy" id="1650"/>
    <lineage>
        <taxon>Bacteria</taxon>
        <taxon>Bacillati</taxon>
        <taxon>Bacillota</taxon>
        <taxon>Bacilli</taxon>
        <taxon>Bacillales</taxon>
        <taxon>Caryophanaceae</taxon>
        <taxon>Kurthia</taxon>
    </lineage>
</organism>
<evidence type="ECO:0000313" key="5">
    <source>
        <dbReference type="Proteomes" id="UP000294641"/>
    </source>
</evidence>
<feature type="chain" id="PRO_5038982908" description="tRNA_anti-like" evidence="1">
    <location>
        <begin position="24"/>
        <end position="196"/>
    </location>
</feature>
<evidence type="ECO:0000313" key="2">
    <source>
        <dbReference type="EMBL" id="STX08739.1"/>
    </source>
</evidence>
<dbReference type="AlphaFoldDB" id="A0A8B4Q607"/>
<dbReference type="OrthoDB" id="2467186at2"/>
<keyword evidence="5" id="KW-1185">Reference proteome</keyword>
<sequence>MKLKKMSTIALSLLLASSLVACGAEEGTADPKTKASQSKAGSLGYAKQLSNDLPWLTEDHIELSDDSSSFIKANETLFSSNKKADLNELKKQTDSTISAIHLFKSVTPYLSNIVSVKGTVISIEEISEDGPMVTNVDVTDEEGNTYSYISYKKTKDIFDGDVVEFWGTPLGVYSFDNVSGGLTNSIAIFGGQIEKR</sequence>
<dbReference type="RefSeq" id="WP_109349508.1">
    <property type="nucleotide sequence ID" value="NZ_BJUE01000040.1"/>
</dbReference>
<dbReference type="Proteomes" id="UP000294641">
    <property type="component" value="Unassembled WGS sequence"/>
</dbReference>
<comment type="caution">
    <text evidence="2">The sequence shown here is derived from an EMBL/GenBank/DDBJ whole genome shotgun (WGS) entry which is preliminary data.</text>
</comment>
<feature type="signal peptide" evidence="1">
    <location>
        <begin position="1"/>
        <end position="23"/>
    </location>
</feature>
<dbReference type="EMBL" id="SNZG01000015">
    <property type="protein sequence ID" value="TDR38654.1"/>
    <property type="molecule type" value="Genomic_DNA"/>
</dbReference>
<dbReference type="Proteomes" id="UP000254330">
    <property type="component" value="Unassembled WGS sequence"/>
</dbReference>
<reference evidence="3 5" key="2">
    <citation type="submission" date="2019-03" db="EMBL/GenBank/DDBJ databases">
        <title>Genomic Encyclopedia of Type Strains, Phase IV (KMG-IV): sequencing the most valuable type-strain genomes for metagenomic binning, comparative biology and taxonomic classification.</title>
        <authorList>
            <person name="Goeker M."/>
        </authorList>
    </citation>
    <scope>NUCLEOTIDE SEQUENCE [LARGE SCALE GENOMIC DNA]</scope>
    <source>
        <strain evidence="3 5">DSM 20580</strain>
    </source>
</reference>
<keyword evidence="1" id="KW-0732">Signal</keyword>
<evidence type="ECO:0008006" key="6">
    <source>
        <dbReference type="Google" id="ProtNLM"/>
    </source>
</evidence>
<evidence type="ECO:0000256" key="1">
    <source>
        <dbReference type="SAM" id="SignalP"/>
    </source>
</evidence>
<evidence type="ECO:0000313" key="3">
    <source>
        <dbReference type="EMBL" id="TDR38654.1"/>
    </source>
</evidence>